<organism evidence="1 2">
    <name type="scientific">Corynebacterium incognita</name>
    <dbReference type="NCBI Taxonomy" id="2754725"/>
    <lineage>
        <taxon>Bacteria</taxon>
        <taxon>Bacillati</taxon>
        <taxon>Actinomycetota</taxon>
        <taxon>Actinomycetes</taxon>
        <taxon>Mycobacteriales</taxon>
        <taxon>Corynebacteriaceae</taxon>
        <taxon>Corynebacterium</taxon>
    </lineage>
</organism>
<reference evidence="1 2" key="1">
    <citation type="submission" date="2020-07" db="EMBL/GenBank/DDBJ databases">
        <title>Complete genome and description of Corynebacterium incognita strain Marseille-Q3630 sp. nov.</title>
        <authorList>
            <person name="Boxberger M."/>
        </authorList>
    </citation>
    <scope>NUCLEOTIDE SEQUENCE [LARGE SCALE GENOMIC DNA]</scope>
    <source>
        <strain evidence="1 2">Marseille-Q3630</strain>
    </source>
</reference>
<evidence type="ECO:0000313" key="2">
    <source>
        <dbReference type="Proteomes" id="UP000515743"/>
    </source>
</evidence>
<dbReference type="KEGG" id="cik:H0194_04675"/>
<gene>
    <name evidence="1" type="ORF">H0194_04675</name>
</gene>
<dbReference type="AlphaFoldDB" id="A0A7G7CRQ9"/>
<accession>A0A7G7CRQ9</accession>
<evidence type="ECO:0000313" key="1">
    <source>
        <dbReference type="EMBL" id="QNE90275.1"/>
    </source>
</evidence>
<keyword evidence="2" id="KW-1185">Reference proteome</keyword>
<protein>
    <submittedName>
        <fullName evidence="1">Uncharacterized protein</fullName>
    </submittedName>
</protein>
<name>A0A7G7CRQ9_9CORY</name>
<dbReference type="RefSeq" id="WP_185176648.1">
    <property type="nucleotide sequence ID" value="NZ_CP059404.1"/>
</dbReference>
<dbReference type="EMBL" id="CP059404">
    <property type="protein sequence ID" value="QNE90275.1"/>
    <property type="molecule type" value="Genomic_DNA"/>
</dbReference>
<proteinExistence type="predicted"/>
<dbReference type="Proteomes" id="UP000515743">
    <property type="component" value="Chromosome"/>
</dbReference>
<sequence>MTKYDPYNAHGLNMTQLAKQAGIRPNWPTPKQLGIAQIGFKQTQALNEALAGPGSQMRETITGLTTQLNAITRATAINPGFMEAITQANQLAARIARPQLKIQESLNRSLRPLAAISAIDVKTPYNFATIEAIKGSMRGYNELSKTMASIMDIYGSTKPKWAVEAALHSPKLREQAQEIAEKQPEVVEELTEKFTGVPVAELKLLKASEKNAAIAEFLGYFSGLIYRAMDGISAERWLLEFTTATIIFLVVINSQACAVEERLNDDAA</sequence>